<dbReference type="OrthoDB" id="4753337at2759"/>
<feature type="compositionally biased region" description="Basic and acidic residues" evidence="1">
    <location>
        <begin position="177"/>
        <end position="189"/>
    </location>
</feature>
<evidence type="ECO:0000256" key="1">
    <source>
        <dbReference type="SAM" id="MobiDB-lite"/>
    </source>
</evidence>
<gene>
    <name evidence="2" type="ORF">BKA67DRAFT_177140</name>
</gene>
<keyword evidence="3" id="KW-1185">Reference proteome</keyword>
<comment type="caution">
    <text evidence="2">The sequence shown here is derived from an EMBL/GenBank/DDBJ whole genome shotgun (WGS) entry which is preliminary data.</text>
</comment>
<sequence length="299" mass="33282">MASTPVNFSTEDVIDKCSVNIQDFMREKIAEILQYEGLNALERLRDDALRAITPNEPHPYEFFLSQQQKFLDRCTELLQRVRPALHRAVDELIDGLEHDVSIIDASNQLVSPVMLAGSKNHVSSPGVVNRHPSSQPRAPVADMDVDVFALPERSRSVTLAASNPSNSQRPTITSPRVTHEPKTSEDNRQHTPPTSPQNKRAALSISLTTPTKRAKMNASTPSKAVALPSGCSSSSRNKKSALAKRYRNPDDDEYEASQHDEDLPPLKELGRRTTREKNPPVYRDLPIGDDEFLDSSLRS</sequence>
<dbReference type="GeneID" id="70124150"/>
<evidence type="ECO:0000313" key="3">
    <source>
        <dbReference type="Proteomes" id="UP000758603"/>
    </source>
</evidence>
<proteinExistence type="predicted"/>
<evidence type="ECO:0000313" key="2">
    <source>
        <dbReference type="EMBL" id="KAH6656999.1"/>
    </source>
</evidence>
<organism evidence="2 3">
    <name type="scientific">Truncatella angustata</name>
    <dbReference type="NCBI Taxonomy" id="152316"/>
    <lineage>
        <taxon>Eukaryota</taxon>
        <taxon>Fungi</taxon>
        <taxon>Dikarya</taxon>
        <taxon>Ascomycota</taxon>
        <taxon>Pezizomycotina</taxon>
        <taxon>Sordariomycetes</taxon>
        <taxon>Xylariomycetidae</taxon>
        <taxon>Amphisphaeriales</taxon>
        <taxon>Sporocadaceae</taxon>
        <taxon>Truncatella</taxon>
    </lineage>
</organism>
<protein>
    <submittedName>
        <fullName evidence="2">Uncharacterized protein</fullName>
    </submittedName>
</protein>
<feature type="compositionally biased region" description="Basic and acidic residues" evidence="1">
    <location>
        <begin position="256"/>
        <end position="278"/>
    </location>
</feature>
<feature type="region of interest" description="Disordered" evidence="1">
    <location>
        <begin position="121"/>
        <end position="140"/>
    </location>
</feature>
<feature type="compositionally biased region" description="Basic residues" evidence="1">
    <location>
        <begin position="236"/>
        <end position="246"/>
    </location>
</feature>
<dbReference type="AlphaFoldDB" id="A0A9P8URF9"/>
<dbReference type="RefSeq" id="XP_045961233.1">
    <property type="nucleotide sequence ID" value="XM_046095257.1"/>
</dbReference>
<dbReference type="Proteomes" id="UP000758603">
    <property type="component" value="Unassembled WGS sequence"/>
</dbReference>
<feature type="compositionally biased region" description="Polar residues" evidence="1">
    <location>
        <begin position="156"/>
        <end position="176"/>
    </location>
</feature>
<feature type="compositionally biased region" description="Polar residues" evidence="1">
    <location>
        <begin position="205"/>
        <end position="222"/>
    </location>
</feature>
<accession>A0A9P8URF9</accession>
<reference evidence="2" key="1">
    <citation type="journal article" date="2021" name="Nat. Commun.">
        <title>Genetic determinants of endophytism in the Arabidopsis root mycobiome.</title>
        <authorList>
            <person name="Mesny F."/>
            <person name="Miyauchi S."/>
            <person name="Thiergart T."/>
            <person name="Pickel B."/>
            <person name="Atanasova L."/>
            <person name="Karlsson M."/>
            <person name="Huettel B."/>
            <person name="Barry K.W."/>
            <person name="Haridas S."/>
            <person name="Chen C."/>
            <person name="Bauer D."/>
            <person name="Andreopoulos W."/>
            <person name="Pangilinan J."/>
            <person name="LaButti K."/>
            <person name="Riley R."/>
            <person name="Lipzen A."/>
            <person name="Clum A."/>
            <person name="Drula E."/>
            <person name="Henrissat B."/>
            <person name="Kohler A."/>
            <person name="Grigoriev I.V."/>
            <person name="Martin F.M."/>
            <person name="Hacquard S."/>
        </authorList>
    </citation>
    <scope>NUCLEOTIDE SEQUENCE</scope>
    <source>
        <strain evidence="2">MPI-SDFR-AT-0073</strain>
    </source>
</reference>
<feature type="region of interest" description="Disordered" evidence="1">
    <location>
        <begin position="156"/>
        <end position="299"/>
    </location>
</feature>
<name>A0A9P8URF9_9PEZI</name>
<dbReference type="EMBL" id="JAGPXC010000002">
    <property type="protein sequence ID" value="KAH6656999.1"/>
    <property type="molecule type" value="Genomic_DNA"/>
</dbReference>